<dbReference type="RefSeq" id="WP_192765738.1">
    <property type="nucleotide sequence ID" value="NZ_JADBEB010000001.1"/>
</dbReference>
<evidence type="ECO:0000313" key="2">
    <source>
        <dbReference type="Proteomes" id="UP000649753"/>
    </source>
</evidence>
<keyword evidence="2" id="KW-1185">Reference proteome</keyword>
<dbReference type="AlphaFoldDB" id="A0A927M2D9"/>
<sequence length="101" mass="10857">MDGLRDLAGRLDSAGGNLADLARRLPYSGPGESAFHADGPGRLGEIGRALHRQWLTALDNRARELTATAERLTDTAAALRVAAQEYADTDDAAHHRHSREA</sequence>
<gene>
    <name evidence="1" type="ORF">H4W31_001208</name>
</gene>
<name>A0A927M2D9_9ACTN</name>
<dbReference type="EMBL" id="JADBEB010000001">
    <property type="protein sequence ID" value="MBE1485570.1"/>
    <property type="molecule type" value="Genomic_DNA"/>
</dbReference>
<proteinExistence type="predicted"/>
<accession>A0A927M2D9</accession>
<comment type="caution">
    <text evidence="1">The sequence shown here is derived from an EMBL/GenBank/DDBJ whole genome shotgun (WGS) entry which is preliminary data.</text>
</comment>
<organism evidence="1 2">
    <name type="scientific">Plantactinospora soyae</name>
    <dbReference type="NCBI Taxonomy" id="1544732"/>
    <lineage>
        <taxon>Bacteria</taxon>
        <taxon>Bacillati</taxon>
        <taxon>Actinomycetota</taxon>
        <taxon>Actinomycetes</taxon>
        <taxon>Micromonosporales</taxon>
        <taxon>Micromonosporaceae</taxon>
        <taxon>Plantactinospora</taxon>
    </lineage>
</organism>
<reference evidence="1" key="1">
    <citation type="submission" date="2020-10" db="EMBL/GenBank/DDBJ databases">
        <title>Sequencing the genomes of 1000 actinobacteria strains.</title>
        <authorList>
            <person name="Klenk H.-P."/>
        </authorList>
    </citation>
    <scope>NUCLEOTIDE SEQUENCE</scope>
    <source>
        <strain evidence="1">DSM 46832</strain>
    </source>
</reference>
<dbReference type="Proteomes" id="UP000649753">
    <property type="component" value="Unassembled WGS sequence"/>
</dbReference>
<protein>
    <recommendedName>
        <fullName evidence="3">ESX-1 secretion-associated protein</fullName>
    </recommendedName>
</protein>
<evidence type="ECO:0008006" key="3">
    <source>
        <dbReference type="Google" id="ProtNLM"/>
    </source>
</evidence>
<evidence type="ECO:0000313" key="1">
    <source>
        <dbReference type="EMBL" id="MBE1485570.1"/>
    </source>
</evidence>